<organism evidence="2 3">
    <name type="scientific">Daphnia magna</name>
    <dbReference type="NCBI Taxonomy" id="35525"/>
    <lineage>
        <taxon>Eukaryota</taxon>
        <taxon>Metazoa</taxon>
        <taxon>Ecdysozoa</taxon>
        <taxon>Arthropoda</taxon>
        <taxon>Crustacea</taxon>
        <taxon>Branchiopoda</taxon>
        <taxon>Diplostraca</taxon>
        <taxon>Cladocera</taxon>
        <taxon>Anomopoda</taxon>
        <taxon>Daphniidae</taxon>
        <taxon>Daphnia</taxon>
    </lineage>
</organism>
<dbReference type="Proteomes" id="UP001234178">
    <property type="component" value="Unassembled WGS sequence"/>
</dbReference>
<proteinExistence type="predicted"/>
<feature type="compositionally biased region" description="Polar residues" evidence="1">
    <location>
        <begin position="37"/>
        <end position="46"/>
    </location>
</feature>
<protein>
    <submittedName>
        <fullName evidence="2">Uncharacterized protein</fullName>
    </submittedName>
</protein>
<feature type="region of interest" description="Disordered" evidence="1">
    <location>
        <begin position="33"/>
        <end position="58"/>
    </location>
</feature>
<comment type="caution">
    <text evidence="2">The sequence shown here is derived from an EMBL/GenBank/DDBJ whole genome shotgun (WGS) entry which is preliminary data.</text>
</comment>
<evidence type="ECO:0000313" key="3">
    <source>
        <dbReference type="Proteomes" id="UP001234178"/>
    </source>
</evidence>
<accession>A0ABQ9Z7F6</accession>
<sequence length="83" mass="9047">MILSHTWRLARGKVIIILSAAFRKISIQIAGPENKQNKSGPLNCSASKMDEDANRNESDRVNGGVRVLLFGRCGARANSSRHG</sequence>
<evidence type="ECO:0000256" key="1">
    <source>
        <dbReference type="SAM" id="MobiDB-lite"/>
    </source>
</evidence>
<reference evidence="2 3" key="1">
    <citation type="journal article" date="2023" name="Nucleic Acids Res.">
        <title>The hologenome of Daphnia magna reveals possible DNA methylation and microbiome-mediated evolution of the host genome.</title>
        <authorList>
            <person name="Chaturvedi A."/>
            <person name="Li X."/>
            <person name="Dhandapani V."/>
            <person name="Marshall H."/>
            <person name="Kissane S."/>
            <person name="Cuenca-Cambronero M."/>
            <person name="Asole G."/>
            <person name="Calvet F."/>
            <person name="Ruiz-Romero M."/>
            <person name="Marangio P."/>
            <person name="Guigo R."/>
            <person name="Rago D."/>
            <person name="Mirbahai L."/>
            <person name="Eastwood N."/>
            <person name="Colbourne J.K."/>
            <person name="Zhou J."/>
            <person name="Mallon E."/>
            <person name="Orsini L."/>
        </authorList>
    </citation>
    <scope>NUCLEOTIDE SEQUENCE [LARGE SCALE GENOMIC DNA]</scope>
    <source>
        <strain evidence="2">LRV0_1</strain>
    </source>
</reference>
<evidence type="ECO:0000313" key="2">
    <source>
        <dbReference type="EMBL" id="KAK4008828.1"/>
    </source>
</evidence>
<dbReference type="EMBL" id="JAOYFB010000002">
    <property type="protein sequence ID" value="KAK4008828.1"/>
    <property type="molecule type" value="Genomic_DNA"/>
</dbReference>
<feature type="compositionally biased region" description="Basic and acidic residues" evidence="1">
    <location>
        <begin position="48"/>
        <end position="58"/>
    </location>
</feature>
<name>A0ABQ9Z7F6_9CRUS</name>
<keyword evidence="3" id="KW-1185">Reference proteome</keyword>
<gene>
    <name evidence="2" type="ORF">OUZ56_013955</name>
</gene>